<proteinExistence type="predicted"/>
<dbReference type="EMBL" id="FPIZ01000041">
    <property type="protein sequence ID" value="SFW89483.1"/>
    <property type="molecule type" value="Genomic_DNA"/>
</dbReference>
<gene>
    <name evidence="1" type="ORF">SAMN05661012_06440</name>
</gene>
<sequence>MNYVSIIVVECVKISELLTPQNKKSYVNQRLTEPFVPSIGTFSNQLMLIVNKLSFPV</sequence>
<protein>
    <submittedName>
        <fullName evidence="1">Uncharacterized protein</fullName>
    </submittedName>
</protein>
<dbReference type="Proteomes" id="UP000183788">
    <property type="component" value="Unassembled WGS sequence"/>
</dbReference>
<name>A0A1K1SYW1_9BACT</name>
<reference evidence="1 2" key="1">
    <citation type="submission" date="2016-11" db="EMBL/GenBank/DDBJ databases">
        <authorList>
            <person name="Jaros S."/>
            <person name="Januszkiewicz K."/>
            <person name="Wedrychowicz H."/>
        </authorList>
    </citation>
    <scope>NUCLEOTIDE SEQUENCE [LARGE SCALE GENOMIC DNA]</scope>
    <source>
        <strain evidence="1 2">DSM 784</strain>
    </source>
</reference>
<evidence type="ECO:0000313" key="2">
    <source>
        <dbReference type="Proteomes" id="UP000183788"/>
    </source>
</evidence>
<accession>A0A1K1SYW1</accession>
<dbReference type="AlphaFoldDB" id="A0A1K1SYW1"/>
<evidence type="ECO:0000313" key="1">
    <source>
        <dbReference type="EMBL" id="SFW89483.1"/>
    </source>
</evidence>
<organism evidence="1 2">
    <name type="scientific">Chitinophaga sancti</name>
    <dbReference type="NCBI Taxonomy" id="1004"/>
    <lineage>
        <taxon>Bacteria</taxon>
        <taxon>Pseudomonadati</taxon>
        <taxon>Bacteroidota</taxon>
        <taxon>Chitinophagia</taxon>
        <taxon>Chitinophagales</taxon>
        <taxon>Chitinophagaceae</taxon>
        <taxon>Chitinophaga</taxon>
    </lineage>
</organism>